<dbReference type="AlphaFoldDB" id="D5ABD2"/>
<sequence length="49" mass="5758">MYLQEANAWHWDCLPCRVMSHNSLCIMAILTGREFDFRVVDKSEQIDIA</sequence>
<accession>D5ABD2</accession>
<name>D5ABD2_PICSI</name>
<dbReference type="EMBL" id="BT123535">
    <property type="protein sequence ID" value="ADE76851.1"/>
    <property type="molecule type" value="mRNA"/>
</dbReference>
<reference evidence="1" key="1">
    <citation type="submission" date="2010-04" db="EMBL/GenBank/DDBJ databases">
        <authorList>
            <person name="Reid K.E."/>
            <person name="Liao N."/>
            <person name="Chan S."/>
            <person name="Docking R."/>
            <person name="Taylor G."/>
            <person name="Moore R."/>
            <person name="Mayo M."/>
            <person name="Munro S."/>
            <person name="King J."/>
            <person name="Yanchuk A."/>
            <person name="Holt R."/>
            <person name="Jones S."/>
            <person name="Marra M."/>
            <person name="Ritland C.E."/>
            <person name="Ritland K."/>
            <person name="Bohlmann J."/>
        </authorList>
    </citation>
    <scope>NUCLEOTIDE SEQUENCE</scope>
    <source>
        <tissue evidence="1">Bud</tissue>
    </source>
</reference>
<protein>
    <submittedName>
        <fullName evidence="1">Uncharacterized protein</fullName>
    </submittedName>
</protein>
<evidence type="ECO:0000313" key="1">
    <source>
        <dbReference type="EMBL" id="ADE76851.1"/>
    </source>
</evidence>
<organism evidence="1">
    <name type="scientific">Picea sitchensis</name>
    <name type="common">Sitka spruce</name>
    <name type="synonym">Pinus sitchensis</name>
    <dbReference type="NCBI Taxonomy" id="3332"/>
    <lineage>
        <taxon>Eukaryota</taxon>
        <taxon>Viridiplantae</taxon>
        <taxon>Streptophyta</taxon>
        <taxon>Embryophyta</taxon>
        <taxon>Tracheophyta</taxon>
        <taxon>Spermatophyta</taxon>
        <taxon>Pinopsida</taxon>
        <taxon>Pinidae</taxon>
        <taxon>Conifers I</taxon>
        <taxon>Pinales</taxon>
        <taxon>Pinaceae</taxon>
        <taxon>Picea</taxon>
    </lineage>
</organism>
<proteinExistence type="evidence at transcript level"/>